<keyword evidence="19" id="KW-1185">Reference proteome</keyword>
<dbReference type="EMBL" id="JARQWQ010000015">
    <property type="protein sequence ID" value="KAK2567106.1"/>
    <property type="molecule type" value="Genomic_DNA"/>
</dbReference>
<dbReference type="Gene3D" id="2.102.10.10">
    <property type="entry name" value="Rieske [2Fe-2S] iron-sulphur domain"/>
    <property type="match status" value="1"/>
</dbReference>
<sequence length="608" mass="69594">MCPVTVGWFRPTRASVEALRIFPFLDNDATIDGLVIEPPHYITANQDVAIECGGRKVEWWKVHEERLPNCCSAVKKVLLVQPSSAAAERVFSLLSASFHDQQENALSDYLQATVATAAPPMLPKLSDFSNSVLSLWSALLTETKIILAINPWLTVAGTLIFCYAWLKLWKLLFAPLEIKRDLRETGYTADGKQSLKDIANEFRKRRQFNDIPPVYPNGWFRVLASSELAREEVKYISVLGQQLAVFRGNDGVVYIVNAYCPHMGANVAIGGKVVGNCLQCPFHGWKFRGDDGKCVEIPYSKTVPLTAKMKTWPSIEMNRSVYLWYHAEGEHPSWFPDEIEEIKKRAWTHRGYTQHTVNAHIQTFQESEDWFLLGKTMKSISWPSKRLKKSARLDDRVQGEHVVPGEGEGKGEHCHEIPENAADVAHFVPIHAMPIVTGSHSRYNFSNWCYIAQHEFNAGWEPQENEEKHVGILQLDHALFICGYKVPFTEFHLIARQIGPGLVFMKFKSAFGDGVFLQSLTPKEPLLHIMRHEIYAAKTMPTFVAKFLLYAEAIQVERDIMIWNHKIFLTKPLLVKEDHSIKKHRRWFSQFYSENSPRLTMRKETLDW</sequence>
<evidence type="ECO:0000256" key="1">
    <source>
        <dbReference type="ARBA" id="ARBA00001962"/>
    </source>
</evidence>
<keyword evidence="5" id="KW-0001">2Fe-2S</keyword>
<dbReference type="InterPro" id="IPR050584">
    <property type="entry name" value="Cholesterol_7-desaturase"/>
</dbReference>
<dbReference type="AlphaFoldDB" id="A0AAD9VAC1"/>
<dbReference type="Gene3D" id="3.90.380.10">
    <property type="entry name" value="Naphthalene 1,2-dioxygenase Alpha Subunit, Chain A, domain 1"/>
    <property type="match status" value="1"/>
</dbReference>
<evidence type="ECO:0000256" key="16">
    <source>
        <dbReference type="ARBA" id="ARBA00049548"/>
    </source>
</evidence>
<accession>A0AAD9VAC1</accession>
<keyword evidence="8" id="KW-0560">Oxidoreductase</keyword>
<dbReference type="PROSITE" id="PS51296">
    <property type="entry name" value="RIESKE"/>
    <property type="match status" value="1"/>
</dbReference>
<keyword evidence="7" id="KW-1133">Transmembrane helix</keyword>
<evidence type="ECO:0000259" key="17">
    <source>
        <dbReference type="PROSITE" id="PS51296"/>
    </source>
</evidence>
<evidence type="ECO:0000256" key="12">
    <source>
        <dbReference type="ARBA" id="ARBA00025712"/>
    </source>
</evidence>
<dbReference type="GO" id="GO:0046872">
    <property type="term" value="F:metal ion binding"/>
    <property type="evidence" value="ECO:0007669"/>
    <property type="project" value="UniProtKB-KW"/>
</dbReference>
<evidence type="ECO:0000256" key="2">
    <source>
        <dbReference type="ARBA" id="ARBA00004370"/>
    </source>
</evidence>
<protein>
    <recommendedName>
        <fullName evidence="14">cholesterol 7-desaturase</fullName>
        <ecNumber evidence="14">1.14.19.21</ecNumber>
    </recommendedName>
</protein>
<keyword evidence="6" id="KW-0479">Metal-binding</keyword>
<comment type="subcellular location">
    <subcellularLocation>
        <location evidence="2">Membrane</location>
    </subcellularLocation>
</comment>
<name>A0AAD9VAC1_ACRCE</name>
<evidence type="ECO:0000256" key="8">
    <source>
        <dbReference type="ARBA" id="ARBA00023002"/>
    </source>
</evidence>
<dbReference type="InterPro" id="IPR017941">
    <property type="entry name" value="Rieske_2Fe-2S"/>
</dbReference>
<organism evidence="18 19">
    <name type="scientific">Acropora cervicornis</name>
    <name type="common">Staghorn coral</name>
    <dbReference type="NCBI Taxonomy" id="6130"/>
    <lineage>
        <taxon>Eukaryota</taxon>
        <taxon>Metazoa</taxon>
        <taxon>Cnidaria</taxon>
        <taxon>Anthozoa</taxon>
        <taxon>Hexacorallia</taxon>
        <taxon>Scleractinia</taxon>
        <taxon>Astrocoeniina</taxon>
        <taxon>Acroporidae</taxon>
        <taxon>Acropora</taxon>
    </lineage>
</organism>
<evidence type="ECO:0000256" key="5">
    <source>
        <dbReference type="ARBA" id="ARBA00022714"/>
    </source>
</evidence>
<comment type="catalytic activity">
    <reaction evidence="16">
        <text>cholesterol + NADPH + O2 + H(+) = 7-dehydrocholesterol + NADP(+) + 2 H2O</text>
        <dbReference type="Rhea" id="RHEA:45024"/>
        <dbReference type="ChEBI" id="CHEBI:15377"/>
        <dbReference type="ChEBI" id="CHEBI:15378"/>
        <dbReference type="ChEBI" id="CHEBI:15379"/>
        <dbReference type="ChEBI" id="CHEBI:16113"/>
        <dbReference type="ChEBI" id="CHEBI:17759"/>
        <dbReference type="ChEBI" id="CHEBI:57783"/>
        <dbReference type="ChEBI" id="CHEBI:58349"/>
        <dbReference type="EC" id="1.14.19.21"/>
    </reaction>
    <physiologicalReaction direction="left-to-right" evidence="16">
        <dbReference type="Rhea" id="RHEA:45025"/>
    </physiologicalReaction>
</comment>
<evidence type="ECO:0000256" key="13">
    <source>
        <dbReference type="ARBA" id="ARBA00025729"/>
    </source>
</evidence>
<evidence type="ECO:0000313" key="18">
    <source>
        <dbReference type="EMBL" id="KAK2567106.1"/>
    </source>
</evidence>
<evidence type="ECO:0000313" key="19">
    <source>
        <dbReference type="Proteomes" id="UP001249851"/>
    </source>
</evidence>
<evidence type="ECO:0000256" key="4">
    <source>
        <dbReference type="ARBA" id="ARBA00022692"/>
    </source>
</evidence>
<evidence type="ECO:0000256" key="11">
    <source>
        <dbReference type="ARBA" id="ARBA00023136"/>
    </source>
</evidence>
<evidence type="ECO:0000256" key="15">
    <source>
        <dbReference type="ARBA" id="ARBA00047853"/>
    </source>
</evidence>
<keyword evidence="11" id="KW-0472">Membrane</keyword>
<evidence type="ECO:0000256" key="14">
    <source>
        <dbReference type="ARBA" id="ARBA00026095"/>
    </source>
</evidence>
<dbReference type="GO" id="GO:0170056">
    <property type="term" value="F:cholesterol 7-desaturase [NAD(P)H] activity"/>
    <property type="evidence" value="ECO:0007669"/>
    <property type="project" value="UniProtKB-EC"/>
</dbReference>
<reference evidence="18" key="1">
    <citation type="journal article" date="2023" name="G3 (Bethesda)">
        <title>Whole genome assembly and annotation of the endangered Caribbean coral Acropora cervicornis.</title>
        <authorList>
            <person name="Selwyn J.D."/>
            <person name="Vollmer S.V."/>
        </authorList>
    </citation>
    <scope>NUCLEOTIDE SEQUENCE</scope>
    <source>
        <strain evidence="18">K2</strain>
    </source>
</reference>
<dbReference type="PANTHER" id="PTHR21266:SF32">
    <property type="entry name" value="CHOLESTEROL 7-DESATURASE NVD"/>
    <property type="match status" value="1"/>
</dbReference>
<comment type="similarity">
    <text evidence="13">Belongs to the cholesterol 7-desaturase family.</text>
</comment>
<comment type="pathway">
    <text evidence="12">Steroid hormone biosynthesis; dafachronic acid biosynthesis.</text>
</comment>
<keyword evidence="9" id="KW-0408">Iron</keyword>
<dbReference type="InterPro" id="IPR036922">
    <property type="entry name" value="Rieske_2Fe-2S_sf"/>
</dbReference>
<dbReference type="Pfam" id="PF05699">
    <property type="entry name" value="Dimer_Tnp_hAT"/>
    <property type="match status" value="1"/>
</dbReference>
<dbReference type="InterPro" id="IPR045605">
    <property type="entry name" value="KshA-like_C"/>
</dbReference>
<keyword evidence="4" id="KW-0812">Transmembrane</keyword>
<evidence type="ECO:0000256" key="7">
    <source>
        <dbReference type="ARBA" id="ARBA00022989"/>
    </source>
</evidence>
<evidence type="ECO:0000256" key="3">
    <source>
        <dbReference type="ARBA" id="ARBA00004972"/>
    </source>
</evidence>
<dbReference type="GO" id="GO:0016020">
    <property type="term" value="C:membrane"/>
    <property type="evidence" value="ECO:0007669"/>
    <property type="project" value="UniProtKB-SubCell"/>
</dbReference>
<dbReference type="GO" id="GO:0046983">
    <property type="term" value="F:protein dimerization activity"/>
    <property type="evidence" value="ECO:0007669"/>
    <property type="project" value="InterPro"/>
</dbReference>
<comment type="catalytic activity">
    <reaction evidence="15">
        <text>cholesterol + NADH + O2 + H(+) = 7-dehydrocholesterol + NAD(+) + 2 H2O</text>
        <dbReference type="Rhea" id="RHEA:51644"/>
        <dbReference type="ChEBI" id="CHEBI:15377"/>
        <dbReference type="ChEBI" id="CHEBI:15378"/>
        <dbReference type="ChEBI" id="CHEBI:15379"/>
        <dbReference type="ChEBI" id="CHEBI:16113"/>
        <dbReference type="ChEBI" id="CHEBI:17759"/>
        <dbReference type="ChEBI" id="CHEBI:57540"/>
        <dbReference type="ChEBI" id="CHEBI:57945"/>
        <dbReference type="EC" id="1.14.19.21"/>
    </reaction>
    <physiologicalReaction direction="left-to-right" evidence="15">
        <dbReference type="Rhea" id="RHEA:51645"/>
    </physiologicalReaction>
</comment>
<comment type="pathway">
    <text evidence="3">Hormone biosynthesis.</text>
</comment>
<dbReference type="SUPFAM" id="SSF50022">
    <property type="entry name" value="ISP domain"/>
    <property type="match status" value="1"/>
</dbReference>
<dbReference type="Proteomes" id="UP001249851">
    <property type="component" value="Unassembled WGS sequence"/>
</dbReference>
<dbReference type="GO" id="GO:0051537">
    <property type="term" value="F:2 iron, 2 sulfur cluster binding"/>
    <property type="evidence" value="ECO:0007669"/>
    <property type="project" value="UniProtKB-KW"/>
</dbReference>
<evidence type="ECO:0000256" key="9">
    <source>
        <dbReference type="ARBA" id="ARBA00023004"/>
    </source>
</evidence>
<dbReference type="InterPro" id="IPR008906">
    <property type="entry name" value="HATC_C_dom"/>
</dbReference>
<reference evidence="18" key="2">
    <citation type="journal article" date="2023" name="Science">
        <title>Genomic signatures of disease resistance in endangered staghorn corals.</title>
        <authorList>
            <person name="Vollmer S.V."/>
            <person name="Selwyn J.D."/>
            <person name="Despard B.A."/>
            <person name="Roesel C.L."/>
        </authorList>
    </citation>
    <scope>NUCLEOTIDE SEQUENCE</scope>
    <source>
        <strain evidence="18">K2</strain>
    </source>
</reference>
<proteinExistence type="inferred from homology"/>
<gene>
    <name evidence="18" type="ORF">P5673_008904</name>
</gene>
<dbReference type="GO" id="GO:0005737">
    <property type="term" value="C:cytoplasm"/>
    <property type="evidence" value="ECO:0007669"/>
    <property type="project" value="TreeGrafter"/>
</dbReference>
<evidence type="ECO:0000256" key="10">
    <source>
        <dbReference type="ARBA" id="ARBA00023014"/>
    </source>
</evidence>
<dbReference type="Pfam" id="PF19298">
    <property type="entry name" value="KshA_C"/>
    <property type="match status" value="1"/>
</dbReference>
<evidence type="ECO:0000256" key="6">
    <source>
        <dbReference type="ARBA" id="ARBA00022723"/>
    </source>
</evidence>
<comment type="cofactor">
    <cofactor evidence="1">
        <name>Fe cation</name>
        <dbReference type="ChEBI" id="CHEBI:24875"/>
    </cofactor>
</comment>
<dbReference type="PANTHER" id="PTHR21266">
    <property type="entry name" value="IRON-SULFUR DOMAIN CONTAINING PROTEIN"/>
    <property type="match status" value="1"/>
</dbReference>
<feature type="domain" description="Rieske" evidence="17">
    <location>
        <begin position="220"/>
        <end position="323"/>
    </location>
</feature>
<dbReference type="Pfam" id="PF00355">
    <property type="entry name" value="Rieske"/>
    <property type="match status" value="1"/>
</dbReference>
<comment type="caution">
    <text evidence="18">The sequence shown here is derived from an EMBL/GenBank/DDBJ whole genome shotgun (WGS) entry which is preliminary data.</text>
</comment>
<dbReference type="GO" id="GO:0008203">
    <property type="term" value="P:cholesterol metabolic process"/>
    <property type="evidence" value="ECO:0007669"/>
    <property type="project" value="InterPro"/>
</dbReference>
<dbReference type="EC" id="1.14.19.21" evidence="14"/>
<keyword evidence="10" id="KW-0411">Iron-sulfur</keyword>